<evidence type="ECO:0000313" key="2">
    <source>
        <dbReference type="EMBL" id="WCT10092.1"/>
    </source>
</evidence>
<reference evidence="2 3" key="1">
    <citation type="submission" date="2023-02" db="EMBL/GenBank/DDBJ databases">
        <title>Genome sequence of Mucilaginibacter jinjuensis strain KACC 16571.</title>
        <authorList>
            <person name="Kim S."/>
            <person name="Heo J."/>
            <person name="Kwon S.-W."/>
        </authorList>
    </citation>
    <scope>NUCLEOTIDE SEQUENCE [LARGE SCALE GENOMIC DNA]</scope>
    <source>
        <strain evidence="2 3">KACC 16571</strain>
    </source>
</reference>
<dbReference type="RefSeq" id="WP_273628197.1">
    <property type="nucleotide sequence ID" value="NZ_CP117167.1"/>
</dbReference>
<dbReference type="PANTHER" id="PTHR38593:SF1">
    <property type="entry name" value="BLR2558 PROTEIN"/>
    <property type="match status" value="1"/>
</dbReference>
<dbReference type="EMBL" id="CP117167">
    <property type="protein sequence ID" value="WCT10092.1"/>
    <property type="molecule type" value="Genomic_DNA"/>
</dbReference>
<organism evidence="2 3">
    <name type="scientific">Mucilaginibacter jinjuensis</name>
    <dbReference type="NCBI Taxonomy" id="1176721"/>
    <lineage>
        <taxon>Bacteria</taxon>
        <taxon>Pseudomonadati</taxon>
        <taxon>Bacteroidota</taxon>
        <taxon>Sphingobacteriia</taxon>
        <taxon>Sphingobacteriales</taxon>
        <taxon>Sphingobacteriaceae</taxon>
        <taxon>Mucilaginibacter</taxon>
    </lineage>
</organism>
<sequence length="176" mass="19437">MTKNLMYVSAMILLIAGQACNNRKAKNFNQSTLVDDQGAKFIVAANEAGVTEIKAASLAENNSKNPRVLDFAKMMLNDHVKAGQELKKIAVEKYVSLTDTISQQHQAMLGDLMKQNGPAFDKAYMQMMVSDHDKVIQLFNEVAENTDKKLVDFSNKTTPILKMHLDSAKAISASLK</sequence>
<dbReference type="InterPro" id="IPR025419">
    <property type="entry name" value="DUF4142"/>
</dbReference>
<accession>A0ABY7T2Z3</accession>
<gene>
    <name evidence="2" type="ORF">PQO05_15265</name>
</gene>
<dbReference type="Pfam" id="PF13628">
    <property type="entry name" value="DUF4142"/>
    <property type="match status" value="1"/>
</dbReference>
<dbReference type="Proteomes" id="UP001216139">
    <property type="component" value="Chromosome"/>
</dbReference>
<dbReference type="InterPro" id="IPR012347">
    <property type="entry name" value="Ferritin-like"/>
</dbReference>
<proteinExistence type="predicted"/>
<evidence type="ECO:0000313" key="3">
    <source>
        <dbReference type="Proteomes" id="UP001216139"/>
    </source>
</evidence>
<dbReference type="Gene3D" id="1.20.1260.10">
    <property type="match status" value="1"/>
</dbReference>
<name>A0ABY7T2Z3_9SPHI</name>
<feature type="domain" description="DUF4142" evidence="1">
    <location>
        <begin position="38"/>
        <end position="171"/>
    </location>
</feature>
<evidence type="ECO:0000259" key="1">
    <source>
        <dbReference type="Pfam" id="PF13628"/>
    </source>
</evidence>
<dbReference type="PANTHER" id="PTHR38593">
    <property type="entry name" value="BLR2558 PROTEIN"/>
    <property type="match status" value="1"/>
</dbReference>
<dbReference type="PROSITE" id="PS51257">
    <property type="entry name" value="PROKAR_LIPOPROTEIN"/>
    <property type="match status" value="1"/>
</dbReference>
<protein>
    <submittedName>
        <fullName evidence="2">DUF4142 domain-containing protein</fullName>
    </submittedName>
</protein>
<keyword evidence="3" id="KW-1185">Reference proteome</keyword>